<proteinExistence type="predicted"/>
<evidence type="ECO:0000313" key="5">
    <source>
        <dbReference type="EMBL" id="MBR7825183.1"/>
    </source>
</evidence>
<organism evidence="5 6">
    <name type="scientific">Actinospica acidithermotolerans</name>
    <dbReference type="NCBI Taxonomy" id="2828514"/>
    <lineage>
        <taxon>Bacteria</taxon>
        <taxon>Bacillati</taxon>
        <taxon>Actinomycetota</taxon>
        <taxon>Actinomycetes</taxon>
        <taxon>Catenulisporales</taxon>
        <taxon>Actinospicaceae</taxon>
        <taxon>Actinospica</taxon>
    </lineage>
</organism>
<dbReference type="SMART" id="SM00382">
    <property type="entry name" value="AAA"/>
    <property type="match status" value="1"/>
</dbReference>
<evidence type="ECO:0000256" key="2">
    <source>
        <dbReference type="ARBA" id="ARBA00022741"/>
    </source>
</evidence>
<evidence type="ECO:0000259" key="4">
    <source>
        <dbReference type="PROSITE" id="PS50893"/>
    </source>
</evidence>
<gene>
    <name evidence="5" type="ORF">KDK95_02615</name>
</gene>
<dbReference type="GO" id="GO:0016887">
    <property type="term" value="F:ATP hydrolysis activity"/>
    <property type="evidence" value="ECO:0007669"/>
    <property type="project" value="InterPro"/>
</dbReference>
<accession>A0A941E760</accession>
<dbReference type="InterPro" id="IPR051120">
    <property type="entry name" value="ABC_AA/LPS_Transport"/>
</dbReference>
<keyword evidence="6" id="KW-1185">Reference proteome</keyword>
<dbReference type="AlphaFoldDB" id="A0A941E760"/>
<sequence length="265" mass="28052">MVHLVTTLRPETAAALSLTGIGWRVGGRTVLEDIDLAVRDGELLAVIGPNGAGKTSLFNLVTGLTRSSAGRIELHGRDVTTLPAHRRVRHGLGRTFQTSSVLPGMTVAQNAELAAQAAISGPYGSLKPWSRIGARARATAAEALERTRLSADATRRAGSLSHGGKRKLELAILLAGQASRPQQILLLDEPMAGMAVEEVPELTALIREIHASGATILMVEHHMEVVLGLAERIAVLHHGALLACDVPSLITENPTVREAYLGEPL</sequence>
<dbReference type="InterPro" id="IPR003593">
    <property type="entry name" value="AAA+_ATPase"/>
</dbReference>
<protein>
    <submittedName>
        <fullName evidence="5">ABC transporter ATP-binding protein</fullName>
    </submittedName>
</protein>
<reference evidence="5" key="1">
    <citation type="submission" date="2021-04" db="EMBL/GenBank/DDBJ databases">
        <title>Genome based classification of Actinospica acidithermotolerans sp. nov., an actinobacterium isolated from an Indonesian hot spring.</title>
        <authorList>
            <person name="Kusuma A.B."/>
            <person name="Putra K.E."/>
            <person name="Nafisah S."/>
            <person name="Loh J."/>
            <person name="Nouioui I."/>
            <person name="Goodfellow M."/>
        </authorList>
    </citation>
    <scope>NUCLEOTIDE SEQUENCE</scope>
    <source>
        <strain evidence="5">MGRD01-02</strain>
    </source>
</reference>
<keyword evidence="3 5" id="KW-0067">ATP-binding</keyword>
<comment type="caution">
    <text evidence="5">The sequence shown here is derived from an EMBL/GenBank/DDBJ whole genome shotgun (WGS) entry which is preliminary data.</text>
</comment>
<dbReference type="InterPro" id="IPR027417">
    <property type="entry name" value="P-loop_NTPase"/>
</dbReference>
<dbReference type="PANTHER" id="PTHR45772:SF3">
    <property type="entry name" value="ABC TRANSPORTER ATP-BINDING PROTEIN"/>
    <property type="match status" value="1"/>
</dbReference>
<dbReference type="Pfam" id="PF00005">
    <property type="entry name" value="ABC_tran"/>
    <property type="match status" value="1"/>
</dbReference>
<dbReference type="PANTHER" id="PTHR45772">
    <property type="entry name" value="CONSERVED COMPONENT OF ABC TRANSPORTER FOR NATURAL AMINO ACIDS-RELATED"/>
    <property type="match status" value="1"/>
</dbReference>
<dbReference type="Proteomes" id="UP000676325">
    <property type="component" value="Unassembled WGS sequence"/>
</dbReference>
<dbReference type="CDD" id="cd03219">
    <property type="entry name" value="ABC_Mj1267_LivG_branched"/>
    <property type="match status" value="1"/>
</dbReference>
<keyword evidence="1" id="KW-0813">Transport</keyword>
<dbReference type="PROSITE" id="PS50893">
    <property type="entry name" value="ABC_TRANSPORTER_2"/>
    <property type="match status" value="1"/>
</dbReference>
<dbReference type="EMBL" id="JAGSOH010000004">
    <property type="protein sequence ID" value="MBR7825183.1"/>
    <property type="molecule type" value="Genomic_DNA"/>
</dbReference>
<dbReference type="GO" id="GO:0005886">
    <property type="term" value="C:plasma membrane"/>
    <property type="evidence" value="ECO:0007669"/>
    <property type="project" value="TreeGrafter"/>
</dbReference>
<evidence type="ECO:0000256" key="1">
    <source>
        <dbReference type="ARBA" id="ARBA00022448"/>
    </source>
</evidence>
<dbReference type="GO" id="GO:0005524">
    <property type="term" value="F:ATP binding"/>
    <property type="evidence" value="ECO:0007669"/>
    <property type="project" value="UniProtKB-KW"/>
</dbReference>
<feature type="domain" description="ABC transporter" evidence="4">
    <location>
        <begin position="16"/>
        <end position="263"/>
    </location>
</feature>
<evidence type="ECO:0000313" key="6">
    <source>
        <dbReference type="Proteomes" id="UP000676325"/>
    </source>
</evidence>
<dbReference type="SUPFAM" id="SSF52540">
    <property type="entry name" value="P-loop containing nucleoside triphosphate hydrolases"/>
    <property type="match status" value="1"/>
</dbReference>
<keyword evidence="2" id="KW-0547">Nucleotide-binding</keyword>
<name>A0A941E760_9ACTN</name>
<evidence type="ECO:0000256" key="3">
    <source>
        <dbReference type="ARBA" id="ARBA00022840"/>
    </source>
</evidence>
<dbReference type="Gene3D" id="3.40.50.300">
    <property type="entry name" value="P-loop containing nucleotide triphosphate hydrolases"/>
    <property type="match status" value="1"/>
</dbReference>
<dbReference type="InterPro" id="IPR003439">
    <property type="entry name" value="ABC_transporter-like_ATP-bd"/>
</dbReference>